<dbReference type="GO" id="GO:0008234">
    <property type="term" value="F:cysteine-type peptidase activity"/>
    <property type="evidence" value="ECO:0007669"/>
    <property type="project" value="UniProtKB-KW"/>
</dbReference>
<organism evidence="6 7">
    <name type="scientific">Roseivivax isoporae LMG 25204</name>
    <dbReference type="NCBI Taxonomy" id="1449351"/>
    <lineage>
        <taxon>Bacteria</taxon>
        <taxon>Pseudomonadati</taxon>
        <taxon>Pseudomonadota</taxon>
        <taxon>Alphaproteobacteria</taxon>
        <taxon>Rhodobacterales</taxon>
        <taxon>Roseobacteraceae</taxon>
        <taxon>Roseivivax</taxon>
    </lineage>
</organism>
<dbReference type="InterPro" id="IPR038765">
    <property type="entry name" value="Papain-like_cys_pep_sf"/>
</dbReference>
<dbReference type="PANTHER" id="PTHR47359:SF3">
    <property type="entry name" value="NLP_P60 DOMAIN-CONTAINING PROTEIN-RELATED"/>
    <property type="match status" value="1"/>
</dbReference>
<feature type="domain" description="NlpC/P60" evidence="5">
    <location>
        <begin position="152"/>
        <end position="276"/>
    </location>
</feature>
<keyword evidence="2" id="KW-0645">Protease</keyword>
<gene>
    <name evidence="6" type="ORF">RISW2_11870</name>
</gene>
<accession>X7F4B0</accession>
<dbReference type="InterPro" id="IPR051794">
    <property type="entry name" value="PG_Endopeptidase_C40"/>
</dbReference>
<comment type="similarity">
    <text evidence="1">Belongs to the peptidase C40 family.</text>
</comment>
<comment type="caution">
    <text evidence="6">The sequence shown here is derived from an EMBL/GenBank/DDBJ whole genome shotgun (WGS) entry which is preliminary data.</text>
</comment>
<dbReference type="AlphaFoldDB" id="X7F4B0"/>
<dbReference type="Pfam" id="PF00877">
    <property type="entry name" value="NLPC_P60"/>
    <property type="match status" value="1"/>
</dbReference>
<sequence>MTDRRRLAANGRVAAAHLEGTVPSEAYVEGTPQVVTAGVADLMRAPEGPRDRQLLAGAEVTVYERRDGWAFVAARADGYVGYVRETALGTPGLPATHRVAVRATHVYPAPDFKRQEVATLSLNARLAVTGGGGRFLETPAGHVPAAHLAPLDAPEADPVAVAERLIGTPYLWGGNSAFGIDCSGLVQAGLSACGIACPGDSDQQEAELGESLAEDVPLRRGDLLFWAGHVAWVAGPDLILHANAHAMAVSFEPMAAALARIEGQGDGPVTRRARVIPPRG</sequence>
<evidence type="ECO:0000256" key="4">
    <source>
        <dbReference type="ARBA" id="ARBA00022807"/>
    </source>
</evidence>
<dbReference type="GO" id="GO:0006508">
    <property type="term" value="P:proteolysis"/>
    <property type="evidence" value="ECO:0007669"/>
    <property type="project" value="UniProtKB-KW"/>
</dbReference>
<dbReference type="EMBL" id="JAME01000029">
    <property type="protein sequence ID" value="ETX27635.1"/>
    <property type="molecule type" value="Genomic_DNA"/>
</dbReference>
<dbReference type="PANTHER" id="PTHR47359">
    <property type="entry name" value="PEPTIDOGLYCAN DL-ENDOPEPTIDASE CWLO"/>
    <property type="match status" value="1"/>
</dbReference>
<evidence type="ECO:0000256" key="1">
    <source>
        <dbReference type="ARBA" id="ARBA00007074"/>
    </source>
</evidence>
<dbReference type="InterPro" id="IPR041382">
    <property type="entry name" value="SH3_16"/>
</dbReference>
<dbReference type="RefSeq" id="WP_043773397.1">
    <property type="nucleotide sequence ID" value="NZ_JAME01000029.1"/>
</dbReference>
<reference evidence="6 7" key="1">
    <citation type="submission" date="2014-01" db="EMBL/GenBank/DDBJ databases">
        <title>Roseivivax isoporae LMG 25204 Genome Sequencing.</title>
        <authorList>
            <person name="Lai Q."/>
            <person name="Li G."/>
            <person name="Shao Z."/>
        </authorList>
    </citation>
    <scope>NUCLEOTIDE SEQUENCE [LARGE SCALE GENOMIC DNA]</scope>
    <source>
        <strain evidence="6 7">LMG 25204</strain>
    </source>
</reference>
<dbReference type="SUPFAM" id="SSF54001">
    <property type="entry name" value="Cysteine proteinases"/>
    <property type="match status" value="1"/>
</dbReference>
<dbReference type="Pfam" id="PF18348">
    <property type="entry name" value="SH3_16"/>
    <property type="match status" value="1"/>
</dbReference>
<keyword evidence="3" id="KW-0378">Hydrolase</keyword>
<dbReference type="Proteomes" id="UP000023430">
    <property type="component" value="Unassembled WGS sequence"/>
</dbReference>
<dbReference type="eggNOG" id="COG0791">
    <property type="taxonomic scope" value="Bacteria"/>
</dbReference>
<proteinExistence type="inferred from homology"/>
<name>X7F4B0_9RHOB</name>
<dbReference type="PROSITE" id="PS51935">
    <property type="entry name" value="NLPC_P60"/>
    <property type="match status" value="1"/>
</dbReference>
<evidence type="ECO:0000313" key="6">
    <source>
        <dbReference type="EMBL" id="ETX27635.1"/>
    </source>
</evidence>
<keyword evidence="4" id="KW-0788">Thiol protease</keyword>
<keyword evidence="7" id="KW-1185">Reference proteome</keyword>
<evidence type="ECO:0000259" key="5">
    <source>
        <dbReference type="PROSITE" id="PS51935"/>
    </source>
</evidence>
<evidence type="ECO:0000313" key="7">
    <source>
        <dbReference type="Proteomes" id="UP000023430"/>
    </source>
</evidence>
<dbReference type="Gene3D" id="3.90.1720.10">
    <property type="entry name" value="endopeptidase domain like (from Nostoc punctiforme)"/>
    <property type="match status" value="1"/>
</dbReference>
<dbReference type="InterPro" id="IPR000064">
    <property type="entry name" value="NLP_P60_dom"/>
</dbReference>
<protein>
    <recommendedName>
        <fullName evidence="5">NlpC/P60 domain-containing protein</fullName>
    </recommendedName>
</protein>
<evidence type="ECO:0000256" key="2">
    <source>
        <dbReference type="ARBA" id="ARBA00022670"/>
    </source>
</evidence>
<dbReference type="STRING" id="1449351.RISW2_11870"/>
<evidence type="ECO:0000256" key="3">
    <source>
        <dbReference type="ARBA" id="ARBA00022801"/>
    </source>
</evidence>
<dbReference type="OrthoDB" id="9813368at2"/>